<gene>
    <name evidence="1" type="ORF">NDU88_000361</name>
</gene>
<dbReference type="Proteomes" id="UP001066276">
    <property type="component" value="Chromosome 7"/>
</dbReference>
<dbReference type="EMBL" id="JANPWB010000011">
    <property type="protein sequence ID" value="KAJ1121842.1"/>
    <property type="molecule type" value="Genomic_DNA"/>
</dbReference>
<proteinExistence type="predicted"/>
<evidence type="ECO:0000313" key="2">
    <source>
        <dbReference type="Proteomes" id="UP001066276"/>
    </source>
</evidence>
<accession>A0AAV7P0T7</accession>
<sequence length="102" mass="10827">MPSGHAAAEDHTSRLSESTGATMHGVFIALSGEREADSVFRDIPEPSSWLRLPGARLCVGGYVLGHQGPWRAGAAWETVPGGAPWPEHDPPPCGATMCFVYI</sequence>
<comment type="caution">
    <text evidence="1">The sequence shown here is derived from an EMBL/GenBank/DDBJ whole genome shotgun (WGS) entry which is preliminary data.</text>
</comment>
<keyword evidence="2" id="KW-1185">Reference proteome</keyword>
<name>A0AAV7P0T7_PLEWA</name>
<dbReference type="AlphaFoldDB" id="A0AAV7P0T7"/>
<evidence type="ECO:0000313" key="1">
    <source>
        <dbReference type="EMBL" id="KAJ1121842.1"/>
    </source>
</evidence>
<organism evidence="1 2">
    <name type="scientific">Pleurodeles waltl</name>
    <name type="common">Iberian ribbed newt</name>
    <dbReference type="NCBI Taxonomy" id="8319"/>
    <lineage>
        <taxon>Eukaryota</taxon>
        <taxon>Metazoa</taxon>
        <taxon>Chordata</taxon>
        <taxon>Craniata</taxon>
        <taxon>Vertebrata</taxon>
        <taxon>Euteleostomi</taxon>
        <taxon>Amphibia</taxon>
        <taxon>Batrachia</taxon>
        <taxon>Caudata</taxon>
        <taxon>Salamandroidea</taxon>
        <taxon>Salamandridae</taxon>
        <taxon>Pleurodelinae</taxon>
        <taxon>Pleurodeles</taxon>
    </lineage>
</organism>
<reference evidence="1" key="1">
    <citation type="journal article" date="2022" name="bioRxiv">
        <title>Sequencing and chromosome-scale assembly of the giantPleurodeles waltlgenome.</title>
        <authorList>
            <person name="Brown T."/>
            <person name="Elewa A."/>
            <person name="Iarovenko S."/>
            <person name="Subramanian E."/>
            <person name="Araus A.J."/>
            <person name="Petzold A."/>
            <person name="Susuki M."/>
            <person name="Suzuki K.-i.T."/>
            <person name="Hayashi T."/>
            <person name="Toyoda A."/>
            <person name="Oliveira C."/>
            <person name="Osipova E."/>
            <person name="Leigh N.D."/>
            <person name="Simon A."/>
            <person name="Yun M.H."/>
        </authorList>
    </citation>
    <scope>NUCLEOTIDE SEQUENCE</scope>
    <source>
        <strain evidence="1">20211129_DDA</strain>
        <tissue evidence="1">Liver</tissue>
    </source>
</reference>
<protein>
    <submittedName>
        <fullName evidence="1">Uncharacterized protein</fullName>
    </submittedName>
</protein>